<proteinExistence type="inferred from homology"/>
<keyword evidence="2" id="KW-0175">Coiled coil</keyword>
<feature type="coiled-coil region" evidence="2">
    <location>
        <begin position="12"/>
        <end position="60"/>
    </location>
</feature>
<dbReference type="Pfam" id="PF04102">
    <property type="entry name" value="SlyX"/>
    <property type="match status" value="1"/>
</dbReference>
<accession>L0DZF5</accession>
<evidence type="ECO:0000313" key="4">
    <source>
        <dbReference type="Proteomes" id="UP000010809"/>
    </source>
</evidence>
<keyword evidence="4" id="KW-1185">Reference proteome</keyword>
<dbReference type="HOGENOM" id="CLU_180796_5_3_6"/>
<dbReference type="PATRIC" id="fig|1255043.3.peg.2133"/>
<evidence type="ECO:0000313" key="3">
    <source>
        <dbReference type="EMBL" id="AGA33771.1"/>
    </source>
</evidence>
<evidence type="ECO:0000256" key="1">
    <source>
        <dbReference type="HAMAP-Rule" id="MF_00715"/>
    </source>
</evidence>
<gene>
    <name evidence="1" type="primary">slyX</name>
    <name evidence="3" type="ordered locus">TVNIR_2111</name>
</gene>
<sequence length="74" mass="8512">MSDSGSELQHRIEELEIRMAHQEYALEQQGEELRLLQQTNARLLRQLQELVDRVQALVDRPAADPAGEPPPPHY</sequence>
<dbReference type="PANTHER" id="PTHR36508:SF1">
    <property type="entry name" value="PROTEIN SLYX"/>
    <property type="match status" value="1"/>
</dbReference>
<dbReference type="PANTHER" id="PTHR36508">
    <property type="entry name" value="PROTEIN SLYX"/>
    <property type="match status" value="1"/>
</dbReference>
<organism evidence="3 4">
    <name type="scientific">Thioalkalivibrio nitratireducens (strain DSM 14787 / UNIQEM 213 / ALEN2)</name>
    <dbReference type="NCBI Taxonomy" id="1255043"/>
    <lineage>
        <taxon>Bacteria</taxon>
        <taxon>Pseudomonadati</taxon>
        <taxon>Pseudomonadota</taxon>
        <taxon>Gammaproteobacteria</taxon>
        <taxon>Chromatiales</taxon>
        <taxon>Ectothiorhodospiraceae</taxon>
        <taxon>Thioalkalivibrio</taxon>
    </lineage>
</organism>
<comment type="similarity">
    <text evidence="1">Belongs to the SlyX family.</text>
</comment>
<dbReference type="InterPro" id="IPR007236">
    <property type="entry name" value="SlyX"/>
</dbReference>
<dbReference type="Proteomes" id="UP000010809">
    <property type="component" value="Chromosome"/>
</dbReference>
<dbReference type="eggNOG" id="COG2900">
    <property type="taxonomic scope" value="Bacteria"/>
</dbReference>
<dbReference type="AlphaFoldDB" id="L0DZF5"/>
<dbReference type="RefSeq" id="WP_015258896.1">
    <property type="nucleotide sequence ID" value="NC_019902.2"/>
</dbReference>
<dbReference type="STRING" id="1255043.TVNIR_2111"/>
<protein>
    <recommendedName>
        <fullName evidence="1">Protein SlyX homolog</fullName>
    </recommendedName>
</protein>
<reference evidence="3" key="1">
    <citation type="submission" date="2015-12" db="EMBL/GenBank/DDBJ databases">
        <authorList>
            <person name="Tikhonova T.V."/>
            <person name="Pavlov A.R."/>
            <person name="Beletsky A.V."/>
            <person name="Mardanov A.V."/>
            <person name="Sorokin D.Y."/>
            <person name="Ravin N.V."/>
            <person name="Popov V.O."/>
        </authorList>
    </citation>
    <scope>NUCLEOTIDE SEQUENCE</scope>
    <source>
        <strain evidence="3">DSM 14787</strain>
    </source>
</reference>
<dbReference type="HAMAP" id="MF_00715">
    <property type="entry name" value="SlyX"/>
    <property type="match status" value="1"/>
</dbReference>
<dbReference type="EMBL" id="CP003989">
    <property type="protein sequence ID" value="AGA33771.1"/>
    <property type="molecule type" value="Genomic_DNA"/>
</dbReference>
<evidence type="ECO:0000256" key="2">
    <source>
        <dbReference type="SAM" id="Coils"/>
    </source>
</evidence>
<dbReference type="Gene3D" id="1.20.5.300">
    <property type="match status" value="1"/>
</dbReference>
<name>L0DZF5_THIND</name>
<dbReference type="KEGG" id="tni:TVNIR_2111"/>